<evidence type="ECO:0000259" key="1">
    <source>
        <dbReference type="Pfam" id="PF03551"/>
    </source>
</evidence>
<reference evidence="2" key="2">
    <citation type="submission" date="2021-04" db="EMBL/GenBank/DDBJ databases">
        <authorList>
            <person name="Gilroy R."/>
        </authorList>
    </citation>
    <scope>NUCLEOTIDE SEQUENCE</scope>
    <source>
        <strain evidence="2">CHK186-1790</strain>
    </source>
</reference>
<dbReference type="Proteomes" id="UP000823882">
    <property type="component" value="Unassembled WGS sequence"/>
</dbReference>
<name>A0A9D2NXK7_9FIRM</name>
<feature type="domain" description="Transcription regulator PadR N-terminal" evidence="1">
    <location>
        <begin position="20"/>
        <end position="85"/>
    </location>
</feature>
<accession>A0A9D2NXK7</accession>
<dbReference type="InterPro" id="IPR036390">
    <property type="entry name" value="WH_DNA-bd_sf"/>
</dbReference>
<sequence>MARKKLDTLTEQMYYVLLSLTEERHGYGIMQYVSELTRGRVAIGAGTLYALLGRFEKEGLIRLAAQEENRKSYLLTEEGRRVLEEEFERLQRQVADGARVLRGEDGHENP</sequence>
<proteinExistence type="predicted"/>
<comment type="caution">
    <text evidence="2">The sequence shown here is derived from an EMBL/GenBank/DDBJ whole genome shotgun (WGS) entry which is preliminary data.</text>
</comment>
<evidence type="ECO:0000313" key="2">
    <source>
        <dbReference type="EMBL" id="HJC40300.1"/>
    </source>
</evidence>
<organism evidence="2 3">
    <name type="scientific">Candidatus Intestinimonas pullistercoris</name>
    <dbReference type="NCBI Taxonomy" id="2838623"/>
    <lineage>
        <taxon>Bacteria</taxon>
        <taxon>Bacillati</taxon>
        <taxon>Bacillota</taxon>
        <taxon>Clostridia</taxon>
        <taxon>Eubacteriales</taxon>
        <taxon>Intestinimonas</taxon>
    </lineage>
</organism>
<evidence type="ECO:0000313" key="3">
    <source>
        <dbReference type="Proteomes" id="UP000823882"/>
    </source>
</evidence>
<gene>
    <name evidence="2" type="ORF">H9701_01930</name>
</gene>
<dbReference type="InterPro" id="IPR005149">
    <property type="entry name" value="Tscrpt_reg_PadR_N"/>
</dbReference>
<dbReference type="SUPFAM" id="SSF46785">
    <property type="entry name" value="Winged helix' DNA-binding domain"/>
    <property type="match status" value="1"/>
</dbReference>
<dbReference type="Pfam" id="PF03551">
    <property type="entry name" value="PadR"/>
    <property type="match status" value="1"/>
</dbReference>
<dbReference type="Gene3D" id="1.10.10.10">
    <property type="entry name" value="Winged helix-like DNA-binding domain superfamily/Winged helix DNA-binding domain"/>
    <property type="match status" value="1"/>
</dbReference>
<dbReference type="InterPro" id="IPR052509">
    <property type="entry name" value="Metal_resp_DNA-bind_regulator"/>
</dbReference>
<protein>
    <submittedName>
        <fullName evidence="2">PadR family transcriptional regulator</fullName>
    </submittedName>
</protein>
<reference evidence="2" key="1">
    <citation type="journal article" date="2021" name="PeerJ">
        <title>Extensive microbial diversity within the chicken gut microbiome revealed by metagenomics and culture.</title>
        <authorList>
            <person name="Gilroy R."/>
            <person name="Ravi A."/>
            <person name="Getino M."/>
            <person name="Pursley I."/>
            <person name="Horton D.L."/>
            <person name="Alikhan N.F."/>
            <person name="Baker D."/>
            <person name="Gharbi K."/>
            <person name="Hall N."/>
            <person name="Watson M."/>
            <person name="Adriaenssens E.M."/>
            <person name="Foster-Nyarko E."/>
            <person name="Jarju S."/>
            <person name="Secka A."/>
            <person name="Antonio M."/>
            <person name="Oren A."/>
            <person name="Chaudhuri R.R."/>
            <person name="La Ragione R."/>
            <person name="Hildebrand F."/>
            <person name="Pallen M.J."/>
        </authorList>
    </citation>
    <scope>NUCLEOTIDE SEQUENCE</scope>
    <source>
        <strain evidence="2">CHK186-1790</strain>
    </source>
</reference>
<dbReference type="PANTHER" id="PTHR33169">
    <property type="entry name" value="PADR-FAMILY TRANSCRIPTIONAL REGULATOR"/>
    <property type="match status" value="1"/>
</dbReference>
<dbReference type="EMBL" id="DWWJ01000034">
    <property type="protein sequence ID" value="HJC40300.1"/>
    <property type="molecule type" value="Genomic_DNA"/>
</dbReference>
<dbReference type="AlphaFoldDB" id="A0A9D2NXK7"/>
<dbReference type="InterPro" id="IPR036388">
    <property type="entry name" value="WH-like_DNA-bd_sf"/>
</dbReference>
<dbReference type="PANTHER" id="PTHR33169:SF13">
    <property type="entry name" value="PADR-FAMILY TRANSCRIPTIONAL REGULATOR"/>
    <property type="match status" value="1"/>
</dbReference>